<dbReference type="Proteomes" id="UP001229486">
    <property type="component" value="Unassembled WGS sequence"/>
</dbReference>
<dbReference type="AlphaFoldDB" id="A0AB73IAP9"/>
<evidence type="ECO:0000313" key="2">
    <source>
        <dbReference type="EMBL" id="MDP9646972.1"/>
    </source>
</evidence>
<feature type="compositionally biased region" description="Low complexity" evidence="1">
    <location>
        <begin position="7"/>
        <end position="16"/>
    </location>
</feature>
<evidence type="ECO:0000313" key="3">
    <source>
        <dbReference type="Proteomes" id="UP001229486"/>
    </source>
</evidence>
<proteinExistence type="predicted"/>
<feature type="region of interest" description="Disordered" evidence="1">
    <location>
        <begin position="1"/>
        <end position="102"/>
    </location>
</feature>
<sequence length="102" mass="10324">MTDHQDASSSSSNNDPATPPSPNTPSQEGLSGPGPAQPRAVPTPAPGTPRTPGGNRLNAIDEADADKVVPKNPEETQLRDTTSPPGAGSHSVDDEGSPPKPL</sequence>
<accession>A0AB73IAP9</accession>
<gene>
    <name evidence="2" type="ORF">J2793_002418</name>
</gene>
<reference evidence="2" key="1">
    <citation type="submission" date="2023-07" db="EMBL/GenBank/DDBJ databases">
        <title>Sorghum-associated microbial communities from plants grown in Nebraska, USA.</title>
        <authorList>
            <person name="Schachtman D."/>
        </authorList>
    </citation>
    <scope>NUCLEOTIDE SEQUENCE</scope>
    <source>
        <strain evidence="2">DS1061</strain>
    </source>
</reference>
<dbReference type="EMBL" id="JAURTK010000003">
    <property type="protein sequence ID" value="MDP9646972.1"/>
    <property type="molecule type" value="Genomic_DNA"/>
</dbReference>
<feature type="compositionally biased region" description="Basic and acidic residues" evidence="1">
    <location>
        <begin position="65"/>
        <end position="78"/>
    </location>
</feature>
<comment type="caution">
    <text evidence="2">The sequence shown here is derived from an EMBL/GenBank/DDBJ whole genome shotgun (WGS) entry which is preliminary data.</text>
</comment>
<evidence type="ECO:0000256" key="1">
    <source>
        <dbReference type="SAM" id="MobiDB-lite"/>
    </source>
</evidence>
<dbReference type="RefSeq" id="WP_204521469.1">
    <property type="nucleotide sequence ID" value="NZ_JAURTK010000003.1"/>
</dbReference>
<name>A0AB73IAP9_9BURK</name>
<evidence type="ECO:0008006" key="4">
    <source>
        <dbReference type="Google" id="ProtNLM"/>
    </source>
</evidence>
<protein>
    <recommendedName>
        <fullName evidence="4">MARCKS-like protein</fullName>
    </recommendedName>
</protein>
<organism evidence="2 3">
    <name type="scientific">Paraburkholderia caledonica</name>
    <dbReference type="NCBI Taxonomy" id="134536"/>
    <lineage>
        <taxon>Bacteria</taxon>
        <taxon>Pseudomonadati</taxon>
        <taxon>Pseudomonadota</taxon>
        <taxon>Betaproteobacteria</taxon>
        <taxon>Burkholderiales</taxon>
        <taxon>Burkholderiaceae</taxon>
        <taxon>Paraburkholderia</taxon>
    </lineage>
</organism>